<dbReference type="InterPro" id="IPR024655">
    <property type="entry name" value="Asl1_glyco_hydro_catalytic"/>
</dbReference>
<evidence type="ECO:0000259" key="2">
    <source>
        <dbReference type="Pfam" id="PF06452"/>
    </source>
</evidence>
<evidence type="ECO:0000256" key="1">
    <source>
        <dbReference type="SAM" id="SignalP"/>
    </source>
</evidence>
<keyword evidence="1" id="KW-0732">Signal</keyword>
<sequence length="1103" mass="120249">MNFRNFATAMMFLAAAAVHGADAWKPAAGNPVLSRGSFLNIHSPAILAEDGQYTLFFSGYWGALEIFRARSADGTAFTPEKSPAVPRDPEGQPGSWNVIGSPSVLKENGIYHIWFAGAPDWNTPAAIGYASSPDGVTFSKYPGNAVLAATDGGAVASPSVLLEDGRFKMWYLATEKGGWKPRVCYAESDDGSEWTRRPAPVMEGSPAFGGDILTSLCVRKNGTGYRMWYGVIGADRQCRIGEAASENGFDWKRSGTELFPGDNPSVLIDGDGLKLYYTYGDKAGIGLAEKREAALAPPAGKTAAEPGAAALPAVVPVEQGDDSPFGINCFQFPEMERELGAKYLRWEFAHQLIEPEQGRFDWERTDRIVSEAKAQDIRILGLISSTAKWNSPRPDAADYYSYAPRDHKALHAYVTAVVNRYKDYIKYWEIWNEPDLPYAWNGSHADFVRVMKTIYEAIKAADPEAKVAAMALDGGFAPFLDAVLAAGGGAYFDIYSDHTYVSGVELQARLAAVRNLLAKYNCVKPIWVTETGCNTTIEKRENETPEAEEARWRNALRQQAREVVRQMVGLLAEGVEKIFVYQASRVGSRYDYENWGLLDEKGGILPAGAAFNLTVRMLYGKKFQNAFKYGQYARAFAFSDGREAVIVLWSDRDEKLKLNLGDAFTVTRIDGAAPEMSVADGFTELAVGPDPIFIAGLAPEIPGRQQSLTFPENPVTLLPGEARSVPLRIVNPFKHACTVELNVWAPPGSTAKSGNRRIELAAGATAEIPVEVELKTAPAKPLRLLASADFNRGFFKASAELEATAGAPVRLSIEPAGLSADGSLELAAGIANLSRKPRSGTLRVSADFPGTFQPEKADFSGVAPGESAQFRFRLSAREPLSNHNRLRLNGTLSGGEAFELERPVDFLLCARDGETAPPGAALNSAEQYYPVISDARWGGPKDLSGRLTAAWNDTSLRLSLEVTDDVHHQPFKADGPLFDGDSVQIGIDTLCNRSVNYDNDDYELCFGLTRNGPEFSVFAAPGGMAERLKKQAVFKAVREGEITRYDIELPWSALGVKPKRGMKLGFSFLVNDNDGAVRKGFLQWTSGIGPRKDPRQFGTLILW</sequence>
<dbReference type="SUPFAM" id="SSF49344">
    <property type="entry name" value="CBD9-like"/>
    <property type="match status" value="1"/>
</dbReference>
<dbReference type="Pfam" id="PF06452">
    <property type="entry name" value="CBM9_1"/>
    <property type="match status" value="1"/>
</dbReference>
<dbReference type="EMBL" id="VUNS01000012">
    <property type="protein sequence ID" value="MST97800.1"/>
    <property type="molecule type" value="Genomic_DNA"/>
</dbReference>
<evidence type="ECO:0000259" key="3">
    <source>
        <dbReference type="Pfam" id="PF11790"/>
    </source>
</evidence>
<reference evidence="4 5" key="1">
    <citation type="submission" date="2019-08" db="EMBL/GenBank/DDBJ databases">
        <title>In-depth cultivation of the pig gut microbiome towards novel bacterial diversity and tailored functional studies.</title>
        <authorList>
            <person name="Wylensek D."/>
            <person name="Hitch T.C.A."/>
            <person name="Clavel T."/>
        </authorList>
    </citation>
    <scope>NUCLEOTIDE SEQUENCE [LARGE SCALE GENOMIC DNA]</scope>
    <source>
        <strain evidence="4 5">BBE-744-WT-12</strain>
    </source>
</reference>
<dbReference type="AlphaFoldDB" id="A0A844G257"/>
<accession>A0A844G257</accession>
<protein>
    <submittedName>
        <fullName evidence="4">Cellulase family glycosylhydrolase</fullName>
    </submittedName>
</protein>
<dbReference type="PANTHER" id="PTHR12631:SF10">
    <property type="entry name" value="BETA-XYLOSIDASE-LIKE PROTEIN-RELATED"/>
    <property type="match status" value="1"/>
</dbReference>
<dbReference type="InterPro" id="IPR023296">
    <property type="entry name" value="Glyco_hydro_beta-prop_sf"/>
</dbReference>
<dbReference type="InterPro" id="IPR017853">
    <property type="entry name" value="GH"/>
</dbReference>
<keyword evidence="5" id="KW-1185">Reference proteome</keyword>
<dbReference type="CDD" id="cd09621">
    <property type="entry name" value="CBM9_like_5"/>
    <property type="match status" value="1"/>
</dbReference>
<dbReference type="InterPro" id="IPR010502">
    <property type="entry name" value="Carb-bd_dom_fam9"/>
</dbReference>
<name>A0A844G257_9BACT</name>
<dbReference type="InterPro" id="IPR051923">
    <property type="entry name" value="Glycosyl_Hydrolase_39"/>
</dbReference>
<dbReference type="PANTHER" id="PTHR12631">
    <property type="entry name" value="ALPHA-L-IDURONIDASE"/>
    <property type="match status" value="1"/>
</dbReference>
<dbReference type="Gene3D" id="2.115.10.20">
    <property type="entry name" value="Glycosyl hydrolase domain, family 43"/>
    <property type="match status" value="2"/>
</dbReference>
<dbReference type="Gene3D" id="2.60.40.1190">
    <property type="match status" value="1"/>
</dbReference>
<dbReference type="SUPFAM" id="SSF51445">
    <property type="entry name" value="(Trans)glycosidases"/>
    <property type="match status" value="1"/>
</dbReference>
<dbReference type="Proteomes" id="UP000435649">
    <property type="component" value="Unassembled WGS sequence"/>
</dbReference>
<organism evidence="4 5">
    <name type="scientific">Victivallis lenta</name>
    <dbReference type="NCBI Taxonomy" id="2606640"/>
    <lineage>
        <taxon>Bacteria</taxon>
        <taxon>Pseudomonadati</taxon>
        <taxon>Lentisphaerota</taxon>
        <taxon>Lentisphaeria</taxon>
        <taxon>Victivallales</taxon>
        <taxon>Victivallaceae</taxon>
        <taxon>Victivallis</taxon>
    </lineage>
</organism>
<dbReference type="GO" id="GO:0016052">
    <property type="term" value="P:carbohydrate catabolic process"/>
    <property type="evidence" value="ECO:0007669"/>
    <property type="project" value="InterPro"/>
</dbReference>
<dbReference type="GO" id="GO:0004553">
    <property type="term" value="F:hydrolase activity, hydrolyzing O-glycosyl compounds"/>
    <property type="evidence" value="ECO:0007669"/>
    <property type="project" value="InterPro"/>
</dbReference>
<feature type="domain" description="Asl1-like glycosyl hydrolase catalytic" evidence="3">
    <location>
        <begin position="422"/>
        <end position="611"/>
    </location>
</feature>
<dbReference type="GO" id="GO:0030246">
    <property type="term" value="F:carbohydrate binding"/>
    <property type="evidence" value="ECO:0007669"/>
    <property type="project" value="InterPro"/>
</dbReference>
<feature type="signal peptide" evidence="1">
    <location>
        <begin position="1"/>
        <end position="20"/>
    </location>
</feature>
<feature type="domain" description="Carbohydrate-binding" evidence="2">
    <location>
        <begin position="934"/>
        <end position="1102"/>
    </location>
</feature>
<evidence type="ECO:0000313" key="4">
    <source>
        <dbReference type="EMBL" id="MST97800.1"/>
    </source>
</evidence>
<dbReference type="SUPFAM" id="SSF75005">
    <property type="entry name" value="Arabinanase/levansucrase/invertase"/>
    <property type="match status" value="1"/>
</dbReference>
<gene>
    <name evidence="4" type="ORF">FYJ85_12200</name>
</gene>
<evidence type="ECO:0000313" key="5">
    <source>
        <dbReference type="Proteomes" id="UP000435649"/>
    </source>
</evidence>
<proteinExistence type="predicted"/>
<dbReference type="Gene3D" id="3.20.20.80">
    <property type="entry name" value="Glycosidases"/>
    <property type="match status" value="1"/>
</dbReference>
<comment type="caution">
    <text evidence="4">The sequence shown here is derived from an EMBL/GenBank/DDBJ whole genome shotgun (WGS) entry which is preliminary data.</text>
</comment>
<feature type="chain" id="PRO_5032991826" evidence="1">
    <location>
        <begin position="21"/>
        <end position="1103"/>
    </location>
</feature>
<keyword evidence="4" id="KW-0378">Hydrolase</keyword>
<dbReference type="RefSeq" id="WP_154418883.1">
    <property type="nucleotide sequence ID" value="NZ_VUNS01000012.1"/>
</dbReference>
<dbReference type="Pfam" id="PF11790">
    <property type="entry name" value="Glyco_hydro_cc"/>
    <property type="match status" value="1"/>
</dbReference>